<dbReference type="GO" id="GO:0015031">
    <property type="term" value="P:protein transport"/>
    <property type="evidence" value="ECO:0007669"/>
    <property type="project" value="UniProtKB-KW"/>
</dbReference>
<dbReference type="GO" id="GO:0005744">
    <property type="term" value="C:TIM23 mitochondrial import inner membrane translocase complex"/>
    <property type="evidence" value="ECO:0007669"/>
    <property type="project" value="UniProtKB-UniRule"/>
</dbReference>
<dbReference type="InterPro" id="IPR036412">
    <property type="entry name" value="HAD-like_sf"/>
</dbReference>
<keyword evidence="1" id="KW-0809">Transit peptide</keyword>
<comment type="function">
    <text evidence="1">Essential component of the TIM23 complex, a complex that mediates the translocation of transit peptide-containing proteins across the mitochondrial inner membrane.</text>
</comment>
<dbReference type="GeneID" id="70252832"/>
<sequence length="526" mass="59593">MLRRQLRSSIPVAFTFDLLRISGPGQHRCLIRTGNDEKRHYSSAPMPRKDSLYRSNDDSSKTTATPVPENGAIPLKPDQKSDFVITKYMYGTNESMHPHNLPQRPLPVPTSMVDLPQQTPPASTQPPRRSRRLRKREALDHISRGWTDPPKEENKQARPLPASTDPFLEADHEEKVKPPATPIPTPEYLSQATEPPLDLDFIQPLLVILDLNGTLLLRKKGRKTLTYTRRPALNHFLERLTARHLVMVWSSARNDTVQKICKDIFSATQYRKLVAIWSREQLGLTPAQYKSKVQVYKRLEKVWEDAKIQASFPGNKDRAGAPLHHVLKYHPDTAIEKEMTGARELRWDQSNTILIDDSLVKAAGNPYNILEIPEFTNEPDEGDEMVLRSALVRIKMLAKTNDVSRRLHAWGEEGIKLDRDEIISAAESETESIASSGQCKEPGLSRRQSLDGLSPEQAVIEKVRRVARKKAMLVNRREEKAKKKKIKNWPRKTDPKAAATKSSTPPQDSASQDSILKTREEGQGTV</sequence>
<feature type="compositionally biased region" description="Basic and acidic residues" evidence="2">
    <location>
        <begin position="136"/>
        <end position="156"/>
    </location>
</feature>
<comment type="caution">
    <text evidence="4">The sequence shown here is derived from an EMBL/GenBank/DDBJ whole genome shotgun (WGS) entry which is preliminary data.</text>
</comment>
<dbReference type="RefSeq" id="XP_046065980.1">
    <property type="nucleotide sequence ID" value="XM_046222546.1"/>
</dbReference>
<feature type="region of interest" description="Disordered" evidence="2">
    <location>
        <begin position="32"/>
        <end position="78"/>
    </location>
</feature>
<feature type="compositionally biased region" description="Basic and acidic residues" evidence="2">
    <location>
        <begin position="516"/>
        <end position="526"/>
    </location>
</feature>
<evidence type="ECO:0000313" key="5">
    <source>
        <dbReference type="Proteomes" id="UP001201262"/>
    </source>
</evidence>
<organism evidence="4 5">
    <name type="scientific">Talaromyces proteolyticus</name>
    <dbReference type="NCBI Taxonomy" id="1131652"/>
    <lineage>
        <taxon>Eukaryota</taxon>
        <taxon>Fungi</taxon>
        <taxon>Dikarya</taxon>
        <taxon>Ascomycota</taxon>
        <taxon>Pezizomycotina</taxon>
        <taxon>Eurotiomycetes</taxon>
        <taxon>Eurotiomycetidae</taxon>
        <taxon>Eurotiales</taxon>
        <taxon>Trichocomaceae</taxon>
        <taxon>Talaromyces</taxon>
        <taxon>Talaromyces sect. Bacilispori</taxon>
    </lineage>
</organism>
<keyword evidence="1" id="KW-0813">Transport</keyword>
<feature type="region of interest" description="Disordered" evidence="2">
    <location>
        <begin position="428"/>
        <end position="452"/>
    </location>
</feature>
<dbReference type="Proteomes" id="UP001201262">
    <property type="component" value="Unassembled WGS sequence"/>
</dbReference>
<dbReference type="Gene3D" id="3.40.50.1000">
    <property type="entry name" value="HAD superfamily/HAD-like"/>
    <property type="match status" value="1"/>
</dbReference>
<comment type="similarity">
    <text evidence="1">Belongs to the TIM50 family.</text>
</comment>
<evidence type="ECO:0000259" key="3">
    <source>
        <dbReference type="PROSITE" id="PS50969"/>
    </source>
</evidence>
<evidence type="ECO:0000256" key="2">
    <source>
        <dbReference type="SAM" id="MobiDB-lite"/>
    </source>
</evidence>
<dbReference type="AlphaFoldDB" id="A0AAD4PU34"/>
<accession>A0AAD4PU34</accession>
<name>A0AAD4PU34_9EURO</name>
<feature type="compositionally biased region" description="Polar residues" evidence="2">
    <location>
        <begin position="500"/>
        <end position="515"/>
    </location>
</feature>
<feature type="region of interest" description="Disordered" evidence="2">
    <location>
        <begin position="93"/>
        <end position="168"/>
    </location>
</feature>
<evidence type="ECO:0000256" key="1">
    <source>
        <dbReference type="RuleBase" id="RU365079"/>
    </source>
</evidence>
<reference evidence="4" key="1">
    <citation type="submission" date="2021-12" db="EMBL/GenBank/DDBJ databases">
        <title>Convergent genome expansion in fungi linked to evolution of root-endophyte symbiosis.</title>
        <authorList>
            <consortium name="DOE Joint Genome Institute"/>
            <person name="Ke Y.-H."/>
            <person name="Bonito G."/>
            <person name="Liao H.-L."/>
            <person name="Looney B."/>
            <person name="Rojas-Flechas A."/>
            <person name="Nash J."/>
            <person name="Hameed K."/>
            <person name="Schadt C."/>
            <person name="Martin F."/>
            <person name="Crous P.W."/>
            <person name="Miettinen O."/>
            <person name="Magnuson J.K."/>
            <person name="Labbe J."/>
            <person name="Jacobson D."/>
            <person name="Doktycz M.J."/>
            <person name="Veneault-Fourrey C."/>
            <person name="Kuo A."/>
            <person name="Mondo S."/>
            <person name="Calhoun S."/>
            <person name="Riley R."/>
            <person name="Ohm R."/>
            <person name="LaButti K."/>
            <person name="Andreopoulos B."/>
            <person name="Pangilinan J."/>
            <person name="Nolan M."/>
            <person name="Tritt A."/>
            <person name="Clum A."/>
            <person name="Lipzen A."/>
            <person name="Daum C."/>
            <person name="Barry K."/>
            <person name="Grigoriev I.V."/>
            <person name="Vilgalys R."/>
        </authorList>
    </citation>
    <scope>NUCLEOTIDE SEQUENCE</scope>
    <source>
        <strain evidence="4">PMI_201</strain>
    </source>
</reference>
<feature type="region of interest" description="Disordered" evidence="2">
    <location>
        <begin position="471"/>
        <end position="526"/>
    </location>
</feature>
<comment type="subunit">
    <text evidence="1">Component of the TIM23 complex.</text>
</comment>
<protein>
    <recommendedName>
        <fullName evidence="1">Mitochondrial import inner membrane translocase subunit TIM50</fullName>
    </recommendedName>
</protein>
<dbReference type="PROSITE" id="PS50969">
    <property type="entry name" value="FCP1"/>
    <property type="match status" value="1"/>
</dbReference>
<keyword evidence="1" id="KW-0496">Mitochondrion</keyword>
<dbReference type="Pfam" id="PF03031">
    <property type="entry name" value="NIF"/>
    <property type="match status" value="1"/>
</dbReference>
<evidence type="ECO:0000313" key="4">
    <source>
        <dbReference type="EMBL" id="KAH8689626.1"/>
    </source>
</evidence>
<feature type="domain" description="FCP1 homology" evidence="3">
    <location>
        <begin position="200"/>
        <end position="397"/>
    </location>
</feature>
<keyword evidence="1" id="KW-0811">Translocation</keyword>
<feature type="compositionally biased region" description="Basic and acidic residues" evidence="2">
    <location>
        <begin position="47"/>
        <end position="60"/>
    </location>
</feature>
<keyword evidence="5" id="KW-1185">Reference proteome</keyword>
<dbReference type="InterPro" id="IPR023214">
    <property type="entry name" value="HAD_sf"/>
</dbReference>
<feature type="compositionally biased region" description="Low complexity" evidence="2">
    <location>
        <begin position="116"/>
        <end position="127"/>
    </location>
</feature>
<dbReference type="PANTHER" id="PTHR12210">
    <property type="entry name" value="DULLARD PROTEIN PHOSPHATASE"/>
    <property type="match status" value="1"/>
</dbReference>
<dbReference type="InterPro" id="IPR004274">
    <property type="entry name" value="FCP1_dom"/>
</dbReference>
<keyword evidence="1" id="KW-0653">Protein transport</keyword>
<dbReference type="SUPFAM" id="SSF56784">
    <property type="entry name" value="HAD-like"/>
    <property type="match status" value="1"/>
</dbReference>
<dbReference type="SMART" id="SM00577">
    <property type="entry name" value="CPDc"/>
    <property type="match status" value="1"/>
</dbReference>
<comment type="subcellular location">
    <subcellularLocation>
        <location evidence="1">Mitochondrion inner membrane</location>
        <topology evidence="1">Single-pass membrane protein</topology>
    </subcellularLocation>
</comment>
<dbReference type="InterPro" id="IPR050365">
    <property type="entry name" value="TIM50"/>
</dbReference>
<proteinExistence type="inferred from homology"/>
<dbReference type="EMBL" id="JAJTJA010000015">
    <property type="protein sequence ID" value="KAH8689626.1"/>
    <property type="molecule type" value="Genomic_DNA"/>
</dbReference>
<gene>
    <name evidence="4" type="ORF">BGW36DRAFT_73762</name>
</gene>